<name>A0AAP0NVN5_9MAGN</name>
<comment type="caution">
    <text evidence="1">The sequence shown here is derived from an EMBL/GenBank/DDBJ whole genome shotgun (WGS) entry which is preliminary data.</text>
</comment>
<sequence>MECSASSIPSINFTTHQFFLQSTWFFSPPLQRNNLQTAGQEVKLIYLEQATIGFYLMDNNDHFHRLMDEIQSFGGSALPQWVRCAPSTRFIPIDEESALLCEVERAPPYAVIDITQGINHCSLPIHHKSLQQHPKHS</sequence>
<accession>A0AAP0NVN5</accession>
<protein>
    <submittedName>
        <fullName evidence="1">Uncharacterized protein</fullName>
    </submittedName>
</protein>
<dbReference type="EMBL" id="JBBNAG010000007">
    <property type="protein sequence ID" value="KAK9118211.1"/>
    <property type="molecule type" value="Genomic_DNA"/>
</dbReference>
<gene>
    <name evidence="1" type="ORF">Scep_016304</name>
</gene>
<keyword evidence="2" id="KW-1185">Reference proteome</keyword>
<dbReference type="Proteomes" id="UP001419268">
    <property type="component" value="Unassembled WGS sequence"/>
</dbReference>
<evidence type="ECO:0000313" key="1">
    <source>
        <dbReference type="EMBL" id="KAK9118211.1"/>
    </source>
</evidence>
<evidence type="ECO:0000313" key="2">
    <source>
        <dbReference type="Proteomes" id="UP001419268"/>
    </source>
</evidence>
<organism evidence="1 2">
    <name type="scientific">Stephania cephalantha</name>
    <dbReference type="NCBI Taxonomy" id="152367"/>
    <lineage>
        <taxon>Eukaryota</taxon>
        <taxon>Viridiplantae</taxon>
        <taxon>Streptophyta</taxon>
        <taxon>Embryophyta</taxon>
        <taxon>Tracheophyta</taxon>
        <taxon>Spermatophyta</taxon>
        <taxon>Magnoliopsida</taxon>
        <taxon>Ranunculales</taxon>
        <taxon>Menispermaceae</taxon>
        <taxon>Menispermoideae</taxon>
        <taxon>Cissampelideae</taxon>
        <taxon>Stephania</taxon>
    </lineage>
</organism>
<proteinExistence type="predicted"/>
<dbReference type="AlphaFoldDB" id="A0AAP0NVN5"/>
<reference evidence="1 2" key="1">
    <citation type="submission" date="2024-01" db="EMBL/GenBank/DDBJ databases">
        <title>Genome assemblies of Stephania.</title>
        <authorList>
            <person name="Yang L."/>
        </authorList>
    </citation>
    <scope>NUCLEOTIDE SEQUENCE [LARGE SCALE GENOMIC DNA]</scope>
    <source>
        <strain evidence="1">JXDWG</strain>
        <tissue evidence="1">Leaf</tissue>
    </source>
</reference>